<reference evidence="4" key="2">
    <citation type="submission" date="2013-12" db="EMBL/GenBank/DDBJ databases">
        <authorList>
            <person name="Yu Y."/>
            <person name="Lee S."/>
            <person name="de Baynast K."/>
            <person name="Wissotski M."/>
            <person name="Liu L."/>
            <person name="Talag J."/>
            <person name="Goicoechea J."/>
            <person name="Angelova A."/>
            <person name="Jetty R."/>
            <person name="Kudrna D."/>
            <person name="Golser W."/>
            <person name="Rivera L."/>
            <person name="Zhang J."/>
            <person name="Wing R."/>
        </authorList>
    </citation>
    <scope>NUCLEOTIDE SEQUENCE</scope>
</reference>
<reference evidence="3 4" key="1">
    <citation type="submission" date="2012-08" db="EMBL/GenBank/DDBJ databases">
        <title>Oryza genome evolution.</title>
        <authorList>
            <person name="Wing R.A."/>
        </authorList>
    </citation>
    <scope>NUCLEOTIDE SEQUENCE</scope>
</reference>
<organism evidence="3 4">
    <name type="scientific">Leersia perrieri</name>
    <dbReference type="NCBI Taxonomy" id="77586"/>
    <lineage>
        <taxon>Eukaryota</taxon>
        <taxon>Viridiplantae</taxon>
        <taxon>Streptophyta</taxon>
        <taxon>Embryophyta</taxon>
        <taxon>Tracheophyta</taxon>
        <taxon>Spermatophyta</taxon>
        <taxon>Magnoliopsida</taxon>
        <taxon>Liliopsida</taxon>
        <taxon>Poales</taxon>
        <taxon>Poaceae</taxon>
        <taxon>BOP clade</taxon>
        <taxon>Oryzoideae</taxon>
        <taxon>Oryzeae</taxon>
        <taxon>Oryzinae</taxon>
        <taxon>Leersia</taxon>
    </lineage>
</organism>
<feature type="chain" id="PRO_5002348862" evidence="2">
    <location>
        <begin position="26"/>
        <end position="89"/>
    </location>
</feature>
<dbReference type="HOGENOM" id="CLU_2458066_0_0_1"/>
<evidence type="ECO:0000313" key="3">
    <source>
        <dbReference type="EnsemblPlants" id="LPERR06G04710.1"/>
    </source>
</evidence>
<proteinExistence type="predicted"/>
<evidence type="ECO:0000256" key="2">
    <source>
        <dbReference type="SAM" id="SignalP"/>
    </source>
</evidence>
<protein>
    <submittedName>
        <fullName evidence="3">Uncharacterized protein</fullName>
    </submittedName>
</protein>
<reference evidence="3" key="3">
    <citation type="submission" date="2015-04" db="UniProtKB">
        <authorList>
            <consortium name="EnsemblPlants"/>
        </authorList>
    </citation>
    <scope>IDENTIFICATION</scope>
</reference>
<accession>A0A0D9WMJ6</accession>
<keyword evidence="4" id="KW-1185">Reference proteome</keyword>
<feature type="region of interest" description="Disordered" evidence="1">
    <location>
        <begin position="64"/>
        <end position="89"/>
    </location>
</feature>
<evidence type="ECO:0000256" key="1">
    <source>
        <dbReference type="SAM" id="MobiDB-lite"/>
    </source>
</evidence>
<dbReference type="Gramene" id="LPERR06G04710.1">
    <property type="protein sequence ID" value="LPERR06G04710.1"/>
    <property type="gene ID" value="LPERR06G04710"/>
</dbReference>
<dbReference type="AlphaFoldDB" id="A0A0D9WMJ6"/>
<name>A0A0D9WMJ6_9ORYZ</name>
<dbReference type="Proteomes" id="UP000032180">
    <property type="component" value="Chromosome 6"/>
</dbReference>
<dbReference type="EnsemblPlants" id="LPERR06G04710.1">
    <property type="protein sequence ID" value="LPERR06G04710.1"/>
    <property type="gene ID" value="LPERR06G04710"/>
</dbReference>
<sequence>MHVRAFLPWLLVATLLLCSSTCSSSRAPIGMYHIAAGAVDIVGDYGGGVSGENVVAARRLLRTAPAPPAPLPNKMRASSMPVSPPARIS</sequence>
<evidence type="ECO:0000313" key="4">
    <source>
        <dbReference type="Proteomes" id="UP000032180"/>
    </source>
</evidence>
<feature type="signal peptide" evidence="2">
    <location>
        <begin position="1"/>
        <end position="25"/>
    </location>
</feature>
<keyword evidence="2" id="KW-0732">Signal</keyword>